<evidence type="ECO:0000313" key="4">
    <source>
        <dbReference type="Proteomes" id="UP000074382"/>
    </source>
</evidence>
<name>A0A147KJP0_THECS</name>
<keyword evidence="4" id="KW-1185">Reference proteome</keyword>
<dbReference type="AlphaFoldDB" id="A0A147KJP0"/>
<dbReference type="Proteomes" id="UP000074382">
    <property type="component" value="Unassembled WGS sequence"/>
</dbReference>
<evidence type="ECO:0000313" key="3">
    <source>
        <dbReference type="EMBL" id="KUP97510.1"/>
    </source>
</evidence>
<keyword evidence="1" id="KW-1133">Transmembrane helix</keyword>
<feature type="transmembrane region" description="Helical" evidence="1">
    <location>
        <begin position="27"/>
        <end position="44"/>
    </location>
</feature>
<dbReference type="EMBL" id="LGEM01000024">
    <property type="protein sequence ID" value="KUP97510.1"/>
    <property type="molecule type" value="Genomic_DNA"/>
</dbReference>
<feature type="transmembrane region" description="Helical" evidence="1">
    <location>
        <begin position="64"/>
        <end position="82"/>
    </location>
</feature>
<proteinExistence type="predicted"/>
<dbReference type="InterPro" id="IPR009936">
    <property type="entry name" value="DUF1468"/>
</dbReference>
<protein>
    <recommendedName>
        <fullName evidence="2">DUF1468 domain-containing protein</fullName>
    </recommendedName>
</protein>
<keyword evidence="1" id="KW-0472">Membrane</keyword>
<organism evidence="3 4">
    <name type="scientific">Thermobifida cellulosilytica TB100</name>
    <dbReference type="NCBI Taxonomy" id="665004"/>
    <lineage>
        <taxon>Bacteria</taxon>
        <taxon>Bacillati</taxon>
        <taxon>Actinomycetota</taxon>
        <taxon>Actinomycetes</taxon>
        <taxon>Streptosporangiales</taxon>
        <taxon>Nocardiopsidaceae</taxon>
        <taxon>Thermobifida</taxon>
    </lineage>
</organism>
<dbReference type="Pfam" id="PF07331">
    <property type="entry name" value="TctB"/>
    <property type="match status" value="1"/>
</dbReference>
<dbReference type="STRING" id="665004.AC529_06685"/>
<feature type="transmembrane region" description="Helical" evidence="1">
    <location>
        <begin position="139"/>
        <end position="163"/>
    </location>
</feature>
<dbReference type="RefSeq" id="WP_068757547.1">
    <property type="nucleotide sequence ID" value="NZ_KQ950183.1"/>
</dbReference>
<accession>A0A147KJP0</accession>
<sequence length="167" mass="17337">MSTASVPEEGGPSPVAAARPSAPLRELVPALAGAAVAVGALVLAAQVPEKTGLTSFSPRWWPEALAYVLLGLSVLHAALALLRPRATAELPDPASRTGALRLTAMLLAVLGYGVLWYFVDFRVSTPVLLAALVHLGGGRGWKALLVFPAVVTAVLYLLFGVLLKVPL</sequence>
<gene>
    <name evidence="3" type="ORF">AC529_06685</name>
</gene>
<dbReference type="OrthoDB" id="7950028at2"/>
<feature type="domain" description="DUF1468" evidence="2">
    <location>
        <begin position="34"/>
        <end position="167"/>
    </location>
</feature>
<keyword evidence="1" id="KW-0812">Transmembrane</keyword>
<feature type="transmembrane region" description="Helical" evidence="1">
    <location>
        <begin position="102"/>
        <end position="119"/>
    </location>
</feature>
<dbReference type="PATRIC" id="fig|665004.4.peg.3198"/>
<evidence type="ECO:0000259" key="2">
    <source>
        <dbReference type="Pfam" id="PF07331"/>
    </source>
</evidence>
<comment type="caution">
    <text evidence="3">The sequence shown here is derived from an EMBL/GenBank/DDBJ whole genome shotgun (WGS) entry which is preliminary data.</text>
</comment>
<reference evidence="4" key="1">
    <citation type="journal article" date="2017" name="Acta Aliment.">
        <title>Plant polysaccharide degrading enzyme system of Thermpbifida cellulosilytica TB100 revealed by de novo genome project data.</title>
        <authorList>
            <person name="Toth A."/>
            <person name="Baka E."/>
            <person name="Luzics S."/>
            <person name="Bata-Vidacs I."/>
            <person name="Nagy I."/>
            <person name="Balint B."/>
            <person name="Herceg R."/>
            <person name="Olasz F."/>
            <person name="Wilk T."/>
            <person name="Nagy T."/>
            <person name="Kriszt B."/>
            <person name="Nagy I."/>
            <person name="Kukolya J."/>
        </authorList>
    </citation>
    <scope>NUCLEOTIDE SEQUENCE [LARGE SCALE GENOMIC DNA]</scope>
    <source>
        <strain evidence="4">TB100</strain>
    </source>
</reference>
<evidence type="ECO:0000256" key="1">
    <source>
        <dbReference type="SAM" id="Phobius"/>
    </source>
</evidence>